<dbReference type="RefSeq" id="WP_035745279.1">
    <property type="nucleotide sequence ID" value="NZ_JRLW01000082.1"/>
</dbReference>
<dbReference type="EMBL" id="JRLW01000082">
    <property type="protein sequence ID" value="KGO84585.1"/>
    <property type="molecule type" value="Genomic_DNA"/>
</dbReference>
<keyword evidence="3" id="KW-1185">Reference proteome</keyword>
<protein>
    <recommendedName>
        <fullName evidence="1">DUF6705 domain-containing protein</fullName>
    </recommendedName>
</protein>
<dbReference type="Pfam" id="PF20448">
    <property type="entry name" value="DUF6705"/>
    <property type="match status" value="1"/>
</dbReference>
<dbReference type="InterPro" id="IPR046551">
    <property type="entry name" value="DUF6705"/>
</dbReference>
<dbReference type="AlphaFoldDB" id="A0A0A2M8H4"/>
<proteinExistence type="predicted"/>
<feature type="domain" description="DUF6705" evidence="1">
    <location>
        <begin position="1"/>
        <end position="151"/>
    </location>
</feature>
<organism evidence="2 3">
    <name type="scientific">Flavobacterium suncheonense GH29-5 = DSM 17707</name>
    <dbReference type="NCBI Taxonomy" id="1121899"/>
    <lineage>
        <taxon>Bacteria</taxon>
        <taxon>Pseudomonadati</taxon>
        <taxon>Bacteroidota</taxon>
        <taxon>Flavobacteriia</taxon>
        <taxon>Flavobacteriales</taxon>
        <taxon>Flavobacteriaceae</taxon>
        <taxon>Flavobacterium</taxon>
    </lineage>
</organism>
<feature type="non-terminal residue" evidence="2">
    <location>
        <position position="159"/>
    </location>
</feature>
<sequence>MKKIICIISILIVSICKSQSIVPLYGSGHAGENGYYYKDLDNFLNQYEGTWLYTFGNTSLKIVLVKKVKMPFTSITGTYYRDVLVGEYEYYENGVLKINTLSNLNVNHNKFYSYNLSGKNRINKEIYPKCIDCAVNEYRIKLEYSEPAYKDYHGFGSYM</sequence>
<dbReference type="eggNOG" id="ENOG5033G9W">
    <property type="taxonomic scope" value="Bacteria"/>
</dbReference>
<accession>A0A0A2M8H4</accession>
<evidence type="ECO:0000259" key="1">
    <source>
        <dbReference type="Pfam" id="PF20448"/>
    </source>
</evidence>
<evidence type="ECO:0000313" key="2">
    <source>
        <dbReference type="EMBL" id="KGO84585.1"/>
    </source>
</evidence>
<dbReference type="Proteomes" id="UP000030121">
    <property type="component" value="Unassembled WGS sequence"/>
</dbReference>
<evidence type="ECO:0000313" key="3">
    <source>
        <dbReference type="Proteomes" id="UP000030121"/>
    </source>
</evidence>
<name>A0A0A2M8H4_9FLAO</name>
<gene>
    <name evidence="2" type="ORF">Q764_14450</name>
</gene>
<comment type="caution">
    <text evidence="2">The sequence shown here is derived from an EMBL/GenBank/DDBJ whole genome shotgun (WGS) entry which is preliminary data.</text>
</comment>
<reference evidence="2 3" key="1">
    <citation type="submission" date="2013-09" db="EMBL/GenBank/DDBJ databases">
        <authorList>
            <person name="Zeng Z."/>
            <person name="Chen C."/>
        </authorList>
    </citation>
    <scope>NUCLEOTIDE SEQUENCE [LARGE SCALE GENOMIC DNA]</scope>
    <source>
        <strain evidence="2 3">GH29-5</strain>
    </source>
</reference>